<feature type="region of interest" description="Disordered" evidence="1">
    <location>
        <begin position="112"/>
        <end position="140"/>
    </location>
</feature>
<keyword evidence="3" id="KW-1185">Reference proteome</keyword>
<evidence type="ECO:0000256" key="1">
    <source>
        <dbReference type="SAM" id="MobiDB-lite"/>
    </source>
</evidence>
<evidence type="ECO:0000313" key="2">
    <source>
        <dbReference type="EMBL" id="KIW69981.1"/>
    </source>
</evidence>
<proteinExistence type="predicted"/>
<accession>A0A0D2CXV1</accession>
<evidence type="ECO:0000313" key="3">
    <source>
        <dbReference type="Proteomes" id="UP000054266"/>
    </source>
</evidence>
<gene>
    <name evidence="2" type="ORF">PV04_02293</name>
</gene>
<sequence length="196" mass="21973">MWRTQTDILRARKSLVEDFVASCLLCRNPYADLGGTLNPVPSDKQLLWRQAKLAGWLYNLLQAKGETARSILDVLSLRECNYGGKIAESLKIRDDLYQSFEDLLTAKGKSPLKTGKHSPYRHDAVDPEIFKPNAPAPVGPMWTKTPSPDTDYQTIKALVPQQAASVTQGEGSIGSRDEYQRYWTNSEIDALFKPDD</sequence>
<protein>
    <submittedName>
        <fullName evidence="2">Uncharacterized protein</fullName>
    </submittedName>
</protein>
<dbReference type="AlphaFoldDB" id="A0A0D2CXV1"/>
<organism evidence="2 3">
    <name type="scientific">Phialophora macrospora</name>
    <dbReference type="NCBI Taxonomy" id="1851006"/>
    <lineage>
        <taxon>Eukaryota</taxon>
        <taxon>Fungi</taxon>
        <taxon>Dikarya</taxon>
        <taxon>Ascomycota</taxon>
        <taxon>Pezizomycotina</taxon>
        <taxon>Eurotiomycetes</taxon>
        <taxon>Chaetothyriomycetidae</taxon>
        <taxon>Chaetothyriales</taxon>
        <taxon>Herpotrichiellaceae</taxon>
        <taxon>Phialophora</taxon>
    </lineage>
</organism>
<reference evidence="2 3" key="1">
    <citation type="submission" date="2015-01" db="EMBL/GenBank/DDBJ databases">
        <title>The Genome Sequence of Capronia semiimmersa CBS27337.</title>
        <authorList>
            <consortium name="The Broad Institute Genomics Platform"/>
            <person name="Cuomo C."/>
            <person name="de Hoog S."/>
            <person name="Gorbushina A."/>
            <person name="Stielow B."/>
            <person name="Teixiera M."/>
            <person name="Abouelleil A."/>
            <person name="Chapman S.B."/>
            <person name="Priest M."/>
            <person name="Young S.K."/>
            <person name="Wortman J."/>
            <person name="Nusbaum C."/>
            <person name="Birren B."/>
        </authorList>
    </citation>
    <scope>NUCLEOTIDE SEQUENCE [LARGE SCALE GENOMIC DNA]</scope>
    <source>
        <strain evidence="2 3">CBS 27337</strain>
    </source>
</reference>
<dbReference type="Proteomes" id="UP000054266">
    <property type="component" value="Unassembled WGS sequence"/>
</dbReference>
<name>A0A0D2CXV1_9EURO</name>
<feature type="compositionally biased region" description="Basic and acidic residues" evidence="1">
    <location>
        <begin position="120"/>
        <end position="129"/>
    </location>
</feature>
<dbReference type="HOGENOM" id="CLU_1390048_0_0_1"/>
<dbReference type="EMBL" id="KN846957">
    <property type="protein sequence ID" value="KIW69981.1"/>
    <property type="molecule type" value="Genomic_DNA"/>
</dbReference>